<accession>A0A1H5MMV0</accession>
<evidence type="ECO:0000313" key="2">
    <source>
        <dbReference type="EMBL" id="SEE90689.1"/>
    </source>
</evidence>
<dbReference type="InterPro" id="IPR002525">
    <property type="entry name" value="Transp_IS110-like_N"/>
</dbReference>
<dbReference type="GO" id="GO:0004803">
    <property type="term" value="F:transposase activity"/>
    <property type="evidence" value="ECO:0007669"/>
    <property type="project" value="InterPro"/>
</dbReference>
<reference evidence="3" key="1">
    <citation type="submission" date="2016-10" db="EMBL/GenBank/DDBJ databases">
        <authorList>
            <person name="Varghese N."/>
        </authorList>
    </citation>
    <scope>NUCLEOTIDE SEQUENCE [LARGE SCALE GENOMIC DNA]</scope>
    <source>
        <strain evidence="3">DSM 44719</strain>
    </source>
</reference>
<dbReference type="GO" id="GO:0003677">
    <property type="term" value="F:DNA binding"/>
    <property type="evidence" value="ECO:0007669"/>
    <property type="project" value="InterPro"/>
</dbReference>
<protein>
    <recommendedName>
        <fullName evidence="1">Transposase IS110-like N-terminal domain-containing protein</fullName>
    </recommendedName>
</protein>
<evidence type="ECO:0000259" key="1">
    <source>
        <dbReference type="Pfam" id="PF01548"/>
    </source>
</evidence>
<feature type="domain" description="Transposase IS110-like N-terminal" evidence="1">
    <location>
        <begin position="5"/>
        <end position="84"/>
    </location>
</feature>
<dbReference type="Proteomes" id="UP000183407">
    <property type="component" value="Unassembled WGS sequence"/>
</dbReference>
<proteinExistence type="predicted"/>
<name>A0A1H5MMV0_RHOJO</name>
<dbReference type="Pfam" id="PF01548">
    <property type="entry name" value="DEDD_Tnp_IS110"/>
    <property type="match status" value="1"/>
</dbReference>
<gene>
    <name evidence="2" type="ORF">SAMN04490220_9142</name>
</gene>
<dbReference type="AlphaFoldDB" id="A0A1H5MMV0"/>
<organism evidence="2 3">
    <name type="scientific">Rhodococcus jostii</name>
    <dbReference type="NCBI Taxonomy" id="132919"/>
    <lineage>
        <taxon>Bacteria</taxon>
        <taxon>Bacillati</taxon>
        <taxon>Actinomycetota</taxon>
        <taxon>Actinomycetes</taxon>
        <taxon>Mycobacteriales</taxon>
        <taxon>Nocardiaceae</taxon>
        <taxon>Rhodococcus</taxon>
    </lineage>
</organism>
<sequence>MAWTLGIDVAVRAEHQATLARDGATVWRGRKFWTRPADLERLWADLDLPDPAELTVVVEPTRNAWIVLAEWFRRHGARVAMVPQIR</sequence>
<dbReference type="RefSeq" id="WP_240320123.1">
    <property type="nucleotide sequence ID" value="NZ_FNTL01000005.1"/>
</dbReference>
<dbReference type="EMBL" id="FNTL01000005">
    <property type="protein sequence ID" value="SEE90689.1"/>
    <property type="molecule type" value="Genomic_DNA"/>
</dbReference>
<evidence type="ECO:0000313" key="3">
    <source>
        <dbReference type="Proteomes" id="UP000183407"/>
    </source>
</evidence>
<dbReference type="GO" id="GO:0006313">
    <property type="term" value="P:DNA transposition"/>
    <property type="evidence" value="ECO:0007669"/>
    <property type="project" value="InterPro"/>
</dbReference>